<protein>
    <submittedName>
        <fullName evidence="2">DNA-binding MarR family transcriptional regulator</fullName>
    </submittedName>
</protein>
<dbReference type="InterPro" id="IPR000835">
    <property type="entry name" value="HTH_MarR-typ"/>
</dbReference>
<dbReference type="GO" id="GO:0003700">
    <property type="term" value="F:DNA-binding transcription factor activity"/>
    <property type="evidence" value="ECO:0007669"/>
    <property type="project" value="InterPro"/>
</dbReference>
<dbReference type="GO" id="GO:0003677">
    <property type="term" value="F:DNA binding"/>
    <property type="evidence" value="ECO:0007669"/>
    <property type="project" value="UniProtKB-KW"/>
</dbReference>
<gene>
    <name evidence="2" type="ORF">EV193_11597</name>
</gene>
<keyword evidence="3" id="KW-1185">Reference proteome</keyword>
<dbReference type="GO" id="GO:0006950">
    <property type="term" value="P:response to stress"/>
    <property type="evidence" value="ECO:0007669"/>
    <property type="project" value="TreeGrafter"/>
</dbReference>
<dbReference type="Proteomes" id="UP000294257">
    <property type="component" value="Unassembled WGS sequence"/>
</dbReference>
<dbReference type="AlphaFoldDB" id="A0A4Q7KCK0"/>
<dbReference type="EMBL" id="SGWQ01000015">
    <property type="protein sequence ID" value="RZS31218.1"/>
    <property type="molecule type" value="Genomic_DNA"/>
</dbReference>
<evidence type="ECO:0000313" key="3">
    <source>
        <dbReference type="Proteomes" id="UP000294257"/>
    </source>
</evidence>
<dbReference type="PANTHER" id="PTHR33164">
    <property type="entry name" value="TRANSCRIPTIONAL REGULATOR, MARR FAMILY"/>
    <property type="match status" value="1"/>
</dbReference>
<name>A0A4Q7KCK0_9PSEU</name>
<reference evidence="2 3" key="1">
    <citation type="submission" date="2019-02" db="EMBL/GenBank/DDBJ databases">
        <title>Genomic Encyclopedia of Type Strains, Phase IV (KMG-IV): sequencing the most valuable type-strain genomes for metagenomic binning, comparative biology and taxonomic classification.</title>
        <authorList>
            <person name="Goeker M."/>
        </authorList>
    </citation>
    <scope>NUCLEOTIDE SEQUENCE [LARGE SCALE GENOMIC DNA]</scope>
    <source>
        <strain evidence="2 3">DSM 101727</strain>
    </source>
</reference>
<dbReference type="PROSITE" id="PS50995">
    <property type="entry name" value="HTH_MARR_2"/>
    <property type="match status" value="1"/>
</dbReference>
<comment type="caution">
    <text evidence="2">The sequence shown here is derived from an EMBL/GenBank/DDBJ whole genome shotgun (WGS) entry which is preliminary data.</text>
</comment>
<evidence type="ECO:0000259" key="1">
    <source>
        <dbReference type="PROSITE" id="PS50995"/>
    </source>
</evidence>
<dbReference type="Pfam" id="PF01047">
    <property type="entry name" value="MarR"/>
    <property type="match status" value="1"/>
</dbReference>
<dbReference type="InterPro" id="IPR039422">
    <property type="entry name" value="MarR/SlyA-like"/>
</dbReference>
<sequence length="176" mass="18664">MSDAPLVPGSIAEHTGCLLVKVGQVLYRLAEESLADLGLRVRHYSVLQALADNGAMSQLGIGGHLRIDPATMVSTLDDLESAGYAARVRDPGDRRRYLVETTAAGKKRLARANRMLSDLDDLLLSDLPQTKRRALHGSLATLAAGDVLPAAFDASRFQAGSRKMSSASSPVAPSGR</sequence>
<dbReference type="RefSeq" id="WP_130348359.1">
    <property type="nucleotide sequence ID" value="NZ_SGWQ01000015.1"/>
</dbReference>
<dbReference type="SUPFAM" id="SSF46785">
    <property type="entry name" value="Winged helix' DNA-binding domain"/>
    <property type="match status" value="1"/>
</dbReference>
<dbReference type="InterPro" id="IPR036388">
    <property type="entry name" value="WH-like_DNA-bd_sf"/>
</dbReference>
<dbReference type="PANTHER" id="PTHR33164:SF89">
    <property type="entry name" value="MARR FAMILY REGULATORY PROTEIN"/>
    <property type="match status" value="1"/>
</dbReference>
<organism evidence="2 3">
    <name type="scientific">Herbihabitans rhizosphaerae</name>
    <dbReference type="NCBI Taxonomy" id="1872711"/>
    <lineage>
        <taxon>Bacteria</taxon>
        <taxon>Bacillati</taxon>
        <taxon>Actinomycetota</taxon>
        <taxon>Actinomycetes</taxon>
        <taxon>Pseudonocardiales</taxon>
        <taxon>Pseudonocardiaceae</taxon>
        <taxon>Herbihabitans</taxon>
    </lineage>
</organism>
<evidence type="ECO:0000313" key="2">
    <source>
        <dbReference type="EMBL" id="RZS31218.1"/>
    </source>
</evidence>
<dbReference type="InterPro" id="IPR036390">
    <property type="entry name" value="WH_DNA-bd_sf"/>
</dbReference>
<dbReference type="OrthoDB" id="4826718at2"/>
<feature type="domain" description="HTH marR-type" evidence="1">
    <location>
        <begin position="12"/>
        <end position="144"/>
    </location>
</feature>
<dbReference type="Gene3D" id="1.10.10.10">
    <property type="entry name" value="Winged helix-like DNA-binding domain superfamily/Winged helix DNA-binding domain"/>
    <property type="match status" value="1"/>
</dbReference>
<keyword evidence="2" id="KW-0238">DNA-binding</keyword>
<proteinExistence type="predicted"/>
<dbReference type="SMART" id="SM00347">
    <property type="entry name" value="HTH_MARR"/>
    <property type="match status" value="1"/>
</dbReference>
<accession>A0A4Q7KCK0</accession>